<dbReference type="Proteomes" id="UP001500194">
    <property type="component" value="Unassembled WGS sequence"/>
</dbReference>
<feature type="domain" description="DUF7345" evidence="4">
    <location>
        <begin position="40"/>
        <end position="169"/>
    </location>
</feature>
<evidence type="ECO:0000256" key="1">
    <source>
        <dbReference type="SAM" id="MobiDB-lite"/>
    </source>
</evidence>
<organism evidence="5 6">
    <name type="scientific">Salarchaeum japonicum</name>
    <dbReference type="NCBI Taxonomy" id="555573"/>
    <lineage>
        <taxon>Archaea</taxon>
        <taxon>Methanobacteriati</taxon>
        <taxon>Methanobacteriota</taxon>
        <taxon>Stenosarchaea group</taxon>
        <taxon>Halobacteria</taxon>
        <taxon>Halobacteriales</taxon>
        <taxon>Halobacteriaceae</taxon>
    </lineage>
</organism>
<protein>
    <recommendedName>
        <fullName evidence="7">Transmembrane glycoprotein / HTH domain protein</fullName>
    </recommendedName>
</protein>
<feature type="region of interest" description="Disordered" evidence="1">
    <location>
        <begin position="246"/>
        <end position="318"/>
    </location>
</feature>
<sequence length="360" mass="37855">MRQAALIFALVALLVAPAAVSGVAGAQSATPEPSGTTVAVHLQADGDARWNVSVRYALSDANETAAFESMLADYKNGADVGPTVDVFETVVAEQSERVGREMTIRQVERTGAVRESDGNTTGVLTLSFTWTDFGVVENDSLRVADVFDGGWFGSLEDGEELLVYAPDGYSPDTAVPETGLVNGALQWAGPQSFESGPSMTFTESGPSGAGVPWLFVAGAAVVALVVGAAVVYVWKDRSIRDAILPDREDATASQSSDAAAGTPPDDAPGDDATDAAGATDAESEADEAAAEELLSDEERVERLLEEHGGRMKQAKIVEETRWSNAKVSQLLSSMAEEGRVEKLRIGRENLISLPGENDES</sequence>
<reference evidence="5 6" key="1">
    <citation type="journal article" date="2019" name="Int. J. Syst. Evol. Microbiol.">
        <title>The Global Catalogue of Microorganisms (GCM) 10K type strain sequencing project: providing services to taxonomists for standard genome sequencing and annotation.</title>
        <authorList>
            <consortium name="The Broad Institute Genomics Platform"/>
            <consortium name="The Broad Institute Genome Sequencing Center for Infectious Disease"/>
            <person name="Wu L."/>
            <person name="Ma J."/>
        </authorList>
    </citation>
    <scope>NUCLEOTIDE SEQUENCE [LARGE SCALE GENOMIC DNA]</scope>
    <source>
        <strain evidence="5 6">JCM 16327</strain>
    </source>
</reference>
<keyword evidence="2" id="KW-0472">Membrane</keyword>
<gene>
    <name evidence="5" type="ORF">GCM10009019_08820</name>
</gene>
<feature type="domain" description="DUF7343" evidence="3">
    <location>
        <begin position="293"/>
        <end position="354"/>
    </location>
</feature>
<feature type="transmembrane region" description="Helical" evidence="2">
    <location>
        <begin position="213"/>
        <end position="234"/>
    </location>
</feature>
<comment type="caution">
    <text evidence="5">The sequence shown here is derived from an EMBL/GenBank/DDBJ whole genome shotgun (WGS) entry which is preliminary data.</text>
</comment>
<dbReference type="RefSeq" id="WP_227261411.1">
    <property type="nucleotide sequence ID" value="NZ_BAAADU010000002.1"/>
</dbReference>
<dbReference type="Pfam" id="PF24034">
    <property type="entry name" value="DUF7343"/>
    <property type="match status" value="1"/>
</dbReference>
<accession>A0AAV3SZI6</accession>
<dbReference type="GeneID" id="68571994"/>
<dbReference type="AlphaFoldDB" id="A0AAV3SZI6"/>
<evidence type="ECO:0008006" key="7">
    <source>
        <dbReference type="Google" id="ProtNLM"/>
    </source>
</evidence>
<evidence type="ECO:0000259" key="3">
    <source>
        <dbReference type="Pfam" id="PF24034"/>
    </source>
</evidence>
<dbReference type="SUPFAM" id="SSF46785">
    <property type="entry name" value="Winged helix' DNA-binding domain"/>
    <property type="match status" value="1"/>
</dbReference>
<feature type="compositionally biased region" description="Basic and acidic residues" evidence="1">
    <location>
        <begin position="296"/>
        <end position="318"/>
    </location>
</feature>
<dbReference type="InterPro" id="IPR055769">
    <property type="entry name" value="DUF7345"/>
</dbReference>
<feature type="compositionally biased region" description="Low complexity" evidence="1">
    <location>
        <begin position="251"/>
        <end position="264"/>
    </location>
</feature>
<evidence type="ECO:0000256" key="2">
    <source>
        <dbReference type="SAM" id="Phobius"/>
    </source>
</evidence>
<evidence type="ECO:0000313" key="6">
    <source>
        <dbReference type="Proteomes" id="UP001500194"/>
    </source>
</evidence>
<dbReference type="InterPro" id="IPR036390">
    <property type="entry name" value="WH_DNA-bd_sf"/>
</dbReference>
<dbReference type="EMBL" id="BAAADU010000002">
    <property type="protein sequence ID" value="GAA0648479.1"/>
    <property type="molecule type" value="Genomic_DNA"/>
</dbReference>
<dbReference type="InterPro" id="IPR055767">
    <property type="entry name" value="DUF7343"/>
</dbReference>
<keyword evidence="2" id="KW-0812">Transmembrane</keyword>
<evidence type="ECO:0000259" key="4">
    <source>
        <dbReference type="Pfam" id="PF24036"/>
    </source>
</evidence>
<feature type="compositionally biased region" description="Acidic residues" evidence="1">
    <location>
        <begin position="281"/>
        <end position="295"/>
    </location>
</feature>
<keyword evidence="6" id="KW-1185">Reference proteome</keyword>
<name>A0AAV3SZI6_9EURY</name>
<keyword evidence="2" id="KW-1133">Transmembrane helix</keyword>
<evidence type="ECO:0000313" key="5">
    <source>
        <dbReference type="EMBL" id="GAA0648479.1"/>
    </source>
</evidence>
<dbReference type="Pfam" id="PF24036">
    <property type="entry name" value="DUF7345"/>
    <property type="match status" value="1"/>
</dbReference>
<proteinExistence type="predicted"/>